<keyword evidence="8" id="KW-0408">Iron</keyword>
<evidence type="ECO:0000256" key="6">
    <source>
        <dbReference type="ARBA" id="ARBA00022723"/>
    </source>
</evidence>
<dbReference type="InterPro" id="IPR051793">
    <property type="entry name" value="NADH:flavin_oxidoreductase"/>
</dbReference>
<gene>
    <name evidence="12" type="ORF">HMPREF9429_00032</name>
</gene>
<comment type="similarity">
    <text evidence="3">In the N-terminal section; belongs to the NADH:flavin oxidoreductase/NADH oxidase family.</text>
</comment>
<dbReference type="Pfam" id="PF00724">
    <property type="entry name" value="Oxidored_FMN"/>
    <property type="match status" value="1"/>
</dbReference>
<dbReference type="Pfam" id="PF07992">
    <property type="entry name" value="Pyr_redox_2"/>
    <property type="match status" value="1"/>
</dbReference>
<keyword evidence="5" id="KW-0288">FMN</keyword>
<keyword evidence="6" id="KW-0479">Metal-binding</keyword>
<dbReference type="GO" id="GO:0010181">
    <property type="term" value="F:FMN binding"/>
    <property type="evidence" value="ECO:0007669"/>
    <property type="project" value="InterPro"/>
</dbReference>
<dbReference type="InterPro" id="IPR023753">
    <property type="entry name" value="FAD/NAD-binding_dom"/>
</dbReference>
<evidence type="ECO:0000313" key="13">
    <source>
        <dbReference type="Proteomes" id="UP000003195"/>
    </source>
</evidence>
<proteinExistence type="inferred from homology"/>
<dbReference type="InterPro" id="IPR001155">
    <property type="entry name" value="OxRdtase_FMN_N"/>
</dbReference>
<dbReference type="Gene3D" id="3.40.50.720">
    <property type="entry name" value="NAD(P)-binding Rossmann-like Domain"/>
    <property type="match status" value="1"/>
</dbReference>
<evidence type="ECO:0000313" key="12">
    <source>
        <dbReference type="EMBL" id="EFQ05113.1"/>
    </source>
</evidence>
<keyword evidence="7" id="KW-0560">Oxidoreductase</keyword>
<dbReference type="PRINTS" id="PR00368">
    <property type="entry name" value="FADPNR"/>
</dbReference>
<feature type="domain" description="FAD/NAD(P)-binding" evidence="11">
    <location>
        <begin position="473"/>
        <end position="617"/>
    </location>
</feature>
<evidence type="ECO:0000256" key="2">
    <source>
        <dbReference type="ARBA" id="ARBA00001966"/>
    </source>
</evidence>
<dbReference type="EMBL" id="AECS01000001">
    <property type="protein sequence ID" value="EFQ05113.1"/>
    <property type="molecule type" value="Genomic_DNA"/>
</dbReference>
<evidence type="ECO:0000256" key="7">
    <source>
        <dbReference type="ARBA" id="ARBA00023002"/>
    </source>
</evidence>
<sequence length="668" mass="73500">MSKHFPHIFEPFTVKRTTFRNRVVMPPMGSNYATYSGEVSEEMKDYYGLRARGGTALITVENACIDFPLATNGTKQLRIDGKQFMPGLFELTERIHKYGALASIQLNHAGASAYPERLGGLQSVSSSSVPSKEGNPAPRPLTKQEILNIVQKYADAAERAIGAGFDMVEIHGGHSYLLDQFLSPLYNKRTDEFGGSYENRARFARLVVEAVRARVGKWVPISFRISADEFIEGGNTLEDTLQLLEYIVPEVDIINVSAAVNDSIQYQIDKCDLPDAWRAYLSESVKKKFGKPVILSGNIRNPQIADDIIAQGKTDFIAIGRGLIADPDWANKARLGETDHIRKCISCNIGCADHRIAKSKPLRCTINPSVIGGEAYKRQKVTRPLHVVVIGAGTAGLETACTAAEVGCTVTVLEKRNEVGGMARRIARFPEKTRIEDFPAYLEKRAAALPNLEIRLNTEATKELLDELKPDILYSATGSDPMLPPIEGLRELTDAEGSDIRSVEGFMSNIPFYEKNAEGKKVVIIGAGAVGLDVMEFFTLRKADVTVIEMMPAFGKDLDVVSKSTFHELLIKHPVNMHLGTALQKVNPHSFVAAKDGVTQEYPFDYGFICMGLVPAIPKDNPFETYAREHGIPFDNIGNSRKTGQIMHGTESGRNIINTIDAMGGFDL</sequence>
<comment type="caution">
    <text evidence="12">The sequence shown here is derived from an EMBL/GenBank/DDBJ whole genome shotgun (WGS) entry which is preliminary data.</text>
</comment>
<dbReference type="Gene3D" id="3.20.20.70">
    <property type="entry name" value="Aldolase class I"/>
    <property type="match status" value="1"/>
</dbReference>
<evidence type="ECO:0000256" key="9">
    <source>
        <dbReference type="ARBA" id="ARBA00023014"/>
    </source>
</evidence>
<dbReference type="CDD" id="cd02803">
    <property type="entry name" value="OYE_like_FMN_family"/>
    <property type="match status" value="1"/>
</dbReference>
<dbReference type="GO" id="GO:0016491">
    <property type="term" value="F:oxidoreductase activity"/>
    <property type="evidence" value="ECO:0007669"/>
    <property type="project" value="UniProtKB-KW"/>
</dbReference>
<keyword evidence="13" id="KW-1185">Reference proteome</keyword>
<dbReference type="HOGENOM" id="CLU_012153_1_2_9"/>
<reference evidence="12 13" key="1">
    <citation type="submission" date="2010-08" db="EMBL/GenBank/DDBJ databases">
        <authorList>
            <person name="Weinstock G."/>
            <person name="Sodergren E."/>
            <person name="Clifton S."/>
            <person name="Fulton L."/>
            <person name="Fulton B."/>
            <person name="Courtney L."/>
            <person name="Fronick C."/>
            <person name="Harrison M."/>
            <person name="Strong C."/>
            <person name="Farmer C."/>
            <person name="Delahaunty K."/>
            <person name="Markovic C."/>
            <person name="Hall O."/>
            <person name="Minx P."/>
            <person name="Tomlinson C."/>
            <person name="Mitreva M."/>
            <person name="Hou S."/>
            <person name="Chen J."/>
            <person name="Wollam A."/>
            <person name="Pepin K.H."/>
            <person name="Johnson M."/>
            <person name="Bhonagiri V."/>
            <person name="Zhang X."/>
            <person name="Suruliraj S."/>
            <person name="Warren W."/>
            <person name="Chinwalla A."/>
            <person name="Mardis E.R."/>
            <person name="Wilson R.K."/>
        </authorList>
    </citation>
    <scope>NUCLEOTIDE SEQUENCE [LARGE SCALE GENOMIC DNA]</scope>
    <source>
        <strain evidence="12 13">F0359</strain>
    </source>
</reference>
<dbReference type="Pfam" id="PF13450">
    <property type="entry name" value="NAD_binding_8"/>
    <property type="match status" value="1"/>
</dbReference>
<accession>E2Z9D4</accession>
<dbReference type="GO" id="GO:0051536">
    <property type="term" value="F:iron-sulfur cluster binding"/>
    <property type="evidence" value="ECO:0007669"/>
    <property type="project" value="UniProtKB-KW"/>
</dbReference>
<evidence type="ECO:0000256" key="8">
    <source>
        <dbReference type="ARBA" id="ARBA00023004"/>
    </source>
</evidence>
<evidence type="ECO:0000259" key="10">
    <source>
        <dbReference type="Pfam" id="PF00724"/>
    </source>
</evidence>
<comment type="cofactor">
    <cofactor evidence="1">
        <name>FMN</name>
        <dbReference type="ChEBI" id="CHEBI:58210"/>
    </cofactor>
</comment>
<dbReference type="eggNOG" id="COG0446">
    <property type="taxonomic scope" value="Bacteria"/>
</dbReference>
<dbReference type="Proteomes" id="UP000003195">
    <property type="component" value="Unassembled WGS sequence"/>
</dbReference>
<evidence type="ECO:0000256" key="4">
    <source>
        <dbReference type="ARBA" id="ARBA00022630"/>
    </source>
</evidence>
<feature type="domain" description="NADH:flavin oxidoreductase/NADH oxidase N-terminal" evidence="10">
    <location>
        <begin position="8"/>
        <end position="336"/>
    </location>
</feature>
<dbReference type="GO" id="GO:0046872">
    <property type="term" value="F:metal ion binding"/>
    <property type="evidence" value="ECO:0007669"/>
    <property type="project" value="UniProtKB-KW"/>
</dbReference>
<evidence type="ECO:0000256" key="3">
    <source>
        <dbReference type="ARBA" id="ARBA00011048"/>
    </source>
</evidence>
<dbReference type="AlphaFoldDB" id="E2Z9D4"/>
<dbReference type="SUPFAM" id="SSF51905">
    <property type="entry name" value="FAD/NAD(P)-binding domain"/>
    <property type="match status" value="1"/>
</dbReference>
<evidence type="ECO:0000256" key="5">
    <source>
        <dbReference type="ARBA" id="ARBA00022643"/>
    </source>
</evidence>
<dbReference type="OrthoDB" id="9772736at2"/>
<dbReference type="RefSeq" id="WP_006940713.1">
    <property type="nucleotide sequence ID" value="NZ_GL538175.1"/>
</dbReference>
<dbReference type="Gene3D" id="3.50.50.60">
    <property type="entry name" value="FAD/NAD(P)-binding domain"/>
    <property type="match status" value="1"/>
</dbReference>
<dbReference type="STRING" id="706434.HMPREF9429_00032"/>
<keyword evidence="4" id="KW-0285">Flavoprotein</keyword>
<comment type="cofactor">
    <cofactor evidence="2">
        <name>[4Fe-4S] cluster</name>
        <dbReference type="ChEBI" id="CHEBI:49883"/>
    </cofactor>
</comment>
<name>E2Z9D4_9FIRM</name>
<protein>
    <submittedName>
        <fullName evidence="12">Pyridine nucleotide-disulfide oxidoreductase</fullName>
    </submittedName>
</protein>
<dbReference type="InterPro" id="IPR036188">
    <property type="entry name" value="FAD/NAD-bd_sf"/>
</dbReference>
<keyword evidence="9" id="KW-0411">Iron-sulfur</keyword>
<dbReference type="PANTHER" id="PTHR42917">
    <property type="entry name" value="2,4-DIENOYL-COA REDUCTASE"/>
    <property type="match status" value="1"/>
</dbReference>
<dbReference type="PANTHER" id="PTHR42917:SF2">
    <property type="entry name" value="2,4-DIENOYL-COA REDUCTASE [(2E)-ENOYL-COA-PRODUCING]"/>
    <property type="match status" value="1"/>
</dbReference>
<dbReference type="eggNOG" id="COG1902">
    <property type="taxonomic scope" value="Bacteria"/>
</dbReference>
<dbReference type="SUPFAM" id="SSF51395">
    <property type="entry name" value="FMN-linked oxidoreductases"/>
    <property type="match status" value="1"/>
</dbReference>
<evidence type="ECO:0000256" key="1">
    <source>
        <dbReference type="ARBA" id="ARBA00001917"/>
    </source>
</evidence>
<evidence type="ECO:0000259" key="11">
    <source>
        <dbReference type="Pfam" id="PF07992"/>
    </source>
</evidence>
<organism evidence="12 13">
    <name type="scientific">Megasphaera micronuciformis F0359</name>
    <dbReference type="NCBI Taxonomy" id="706434"/>
    <lineage>
        <taxon>Bacteria</taxon>
        <taxon>Bacillati</taxon>
        <taxon>Bacillota</taxon>
        <taxon>Negativicutes</taxon>
        <taxon>Veillonellales</taxon>
        <taxon>Veillonellaceae</taxon>
        <taxon>Megasphaera</taxon>
    </lineage>
</organism>
<dbReference type="InterPro" id="IPR013785">
    <property type="entry name" value="Aldolase_TIM"/>
</dbReference>